<accession>A0ABN1L797</accession>
<evidence type="ECO:0000256" key="2">
    <source>
        <dbReference type="ARBA" id="ARBA00010199"/>
    </source>
</evidence>
<sequence>MLLFSNPDQHKRLFALALPMILSNITVPLIGLVDTAVVGHLEHAYYLGGSTIGAMLISVVVWLCGFLRMSTTGLSAQAFGQDNTRSNIMVLLRGICVAFTVGVVLVLCQSVYIDVGLALAGGSEQVQFYAKQYAQIRIWGAPAALANLVILGWLIGNQKSKAVMWLLITANLVNVGLDLLFVFGLNWQVKGVAFASLIAEYSTVMLGLFYILSRYNTTVIQLCQDKKNTLVTLVERSALLSYFRLNRDILIRTLCLQVAFLFITFQGAKLGDNVVAANAILMNFLLLISFGLDGIANAAEAMVGKAYGEKNTKKLQQTVHIALFWNLVFAGIYSVLFLVAGEYLLTLITSIDSVIAFAKDYLVWIILLPIISCWCYLYDGIYIGLLQAKVMRNSMIVATFACFFPLWFVLQAYENHALWAAFLGFMLARGITLAWHFHTIVLKERG</sequence>
<name>A0ABN1L797_9GAMM</name>
<organism evidence="7 8">
    <name type="scientific">Colwellia asteriadis</name>
    <dbReference type="NCBI Taxonomy" id="517723"/>
    <lineage>
        <taxon>Bacteria</taxon>
        <taxon>Pseudomonadati</taxon>
        <taxon>Pseudomonadota</taxon>
        <taxon>Gammaproteobacteria</taxon>
        <taxon>Alteromonadales</taxon>
        <taxon>Colwelliaceae</taxon>
        <taxon>Colwellia</taxon>
    </lineage>
</organism>
<dbReference type="EMBL" id="BAAAFA010000006">
    <property type="protein sequence ID" value="GAA0817819.1"/>
    <property type="molecule type" value="Genomic_DNA"/>
</dbReference>
<reference evidence="7 8" key="1">
    <citation type="journal article" date="2019" name="Int. J. Syst. Evol. Microbiol.">
        <title>The Global Catalogue of Microorganisms (GCM) 10K type strain sequencing project: providing services to taxonomists for standard genome sequencing and annotation.</title>
        <authorList>
            <consortium name="The Broad Institute Genomics Platform"/>
            <consortium name="The Broad Institute Genome Sequencing Center for Infectious Disease"/>
            <person name="Wu L."/>
            <person name="Ma J."/>
        </authorList>
    </citation>
    <scope>NUCLEOTIDE SEQUENCE [LARGE SCALE GENOMIC DNA]</scope>
    <source>
        <strain evidence="7 8">JCM 15608</strain>
    </source>
</reference>
<evidence type="ECO:0000256" key="6">
    <source>
        <dbReference type="SAM" id="Phobius"/>
    </source>
</evidence>
<dbReference type="Pfam" id="PF01554">
    <property type="entry name" value="MatE"/>
    <property type="match status" value="2"/>
</dbReference>
<dbReference type="CDD" id="cd13136">
    <property type="entry name" value="MATE_DinF_like"/>
    <property type="match status" value="1"/>
</dbReference>
<keyword evidence="8" id="KW-1185">Reference proteome</keyword>
<feature type="transmembrane region" description="Helical" evidence="6">
    <location>
        <begin position="274"/>
        <end position="298"/>
    </location>
</feature>
<feature type="transmembrane region" description="Helical" evidence="6">
    <location>
        <begin position="361"/>
        <end position="378"/>
    </location>
</feature>
<comment type="similarity">
    <text evidence="2">Belongs to the multi antimicrobial extrusion (MATE) (TC 2.A.66.1) family.</text>
</comment>
<keyword evidence="4 6" id="KW-1133">Transmembrane helix</keyword>
<feature type="transmembrane region" description="Helical" evidence="6">
    <location>
        <begin position="45"/>
        <end position="69"/>
    </location>
</feature>
<keyword evidence="5 6" id="KW-0472">Membrane</keyword>
<dbReference type="InterPro" id="IPR044644">
    <property type="entry name" value="DinF-like"/>
</dbReference>
<feature type="transmembrane region" description="Helical" evidence="6">
    <location>
        <begin position="390"/>
        <end position="410"/>
    </location>
</feature>
<protein>
    <submittedName>
        <fullName evidence="7">MATE family efflux transporter</fullName>
    </submittedName>
</protein>
<evidence type="ECO:0000256" key="4">
    <source>
        <dbReference type="ARBA" id="ARBA00022989"/>
    </source>
</evidence>
<dbReference type="PANTHER" id="PTHR42893:SF46">
    <property type="entry name" value="PROTEIN DETOXIFICATION 44, CHLOROPLASTIC"/>
    <property type="match status" value="1"/>
</dbReference>
<gene>
    <name evidence="7" type="ORF">GCM10009111_19610</name>
</gene>
<feature type="transmembrane region" description="Helical" evidence="6">
    <location>
        <begin position="249"/>
        <end position="268"/>
    </location>
</feature>
<proteinExistence type="inferred from homology"/>
<evidence type="ECO:0000313" key="8">
    <source>
        <dbReference type="Proteomes" id="UP001500021"/>
    </source>
</evidence>
<dbReference type="Proteomes" id="UP001500021">
    <property type="component" value="Unassembled WGS sequence"/>
</dbReference>
<evidence type="ECO:0000313" key="7">
    <source>
        <dbReference type="EMBL" id="GAA0817819.1"/>
    </source>
</evidence>
<comment type="caution">
    <text evidence="7">The sequence shown here is derived from an EMBL/GenBank/DDBJ whole genome shotgun (WGS) entry which is preliminary data.</text>
</comment>
<evidence type="ECO:0000256" key="1">
    <source>
        <dbReference type="ARBA" id="ARBA00004141"/>
    </source>
</evidence>
<feature type="transmembrane region" description="Helical" evidence="6">
    <location>
        <begin position="319"/>
        <end position="341"/>
    </location>
</feature>
<feature type="transmembrane region" description="Helical" evidence="6">
    <location>
        <begin position="162"/>
        <end position="185"/>
    </location>
</feature>
<feature type="transmembrane region" description="Helical" evidence="6">
    <location>
        <begin position="90"/>
        <end position="113"/>
    </location>
</feature>
<comment type="subcellular location">
    <subcellularLocation>
        <location evidence="1">Membrane</location>
        <topology evidence="1">Multi-pass membrane protein</topology>
    </subcellularLocation>
</comment>
<evidence type="ECO:0000256" key="5">
    <source>
        <dbReference type="ARBA" id="ARBA00023136"/>
    </source>
</evidence>
<feature type="transmembrane region" description="Helical" evidence="6">
    <location>
        <begin position="133"/>
        <end position="155"/>
    </location>
</feature>
<feature type="transmembrane region" description="Helical" evidence="6">
    <location>
        <begin position="191"/>
        <end position="212"/>
    </location>
</feature>
<dbReference type="RefSeq" id="WP_343817292.1">
    <property type="nucleotide sequence ID" value="NZ_BAAAFA010000006.1"/>
</dbReference>
<keyword evidence="3 6" id="KW-0812">Transmembrane</keyword>
<dbReference type="NCBIfam" id="TIGR00797">
    <property type="entry name" value="matE"/>
    <property type="match status" value="1"/>
</dbReference>
<feature type="transmembrane region" description="Helical" evidence="6">
    <location>
        <begin position="12"/>
        <end position="33"/>
    </location>
</feature>
<evidence type="ECO:0000256" key="3">
    <source>
        <dbReference type="ARBA" id="ARBA00022692"/>
    </source>
</evidence>
<feature type="transmembrane region" description="Helical" evidence="6">
    <location>
        <begin position="416"/>
        <end position="437"/>
    </location>
</feature>
<dbReference type="PANTHER" id="PTHR42893">
    <property type="entry name" value="PROTEIN DETOXIFICATION 44, CHLOROPLASTIC-RELATED"/>
    <property type="match status" value="1"/>
</dbReference>
<dbReference type="InterPro" id="IPR002528">
    <property type="entry name" value="MATE_fam"/>
</dbReference>